<feature type="non-terminal residue" evidence="1">
    <location>
        <position position="1"/>
    </location>
</feature>
<protein>
    <submittedName>
        <fullName evidence="1">(Mediterranean fruit fly) hypothetical protein</fullName>
    </submittedName>
</protein>
<sequence length="65" mass="7530">FLKKSTEGLYSEISQLAGSILLRRRIKCGGFLNSSIYLRIHIPYKPITSQQRYSNTLKYYNQGQS</sequence>
<name>A0A811UMM4_CERCA</name>
<dbReference type="Proteomes" id="UP000606786">
    <property type="component" value="Unassembled WGS sequence"/>
</dbReference>
<keyword evidence="2" id="KW-1185">Reference proteome</keyword>
<proteinExistence type="predicted"/>
<accession>A0A811UMM4</accession>
<comment type="caution">
    <text evidence="1">The sequence shown here is derived from an EMBL/GenBank/DDBJ whole genome shotgun (WGS) entry which is preliminary data.</text>
</comment>
<reference evidence="1" key="1">
    <citation type="submission" date="2020-11" db="EMBL/GenBank/DDBJ databases">
        <authorList>
            <person name="Whitehead M."/>
        </authorList>
    </citation>
    <scope>NUCLEOTIDE SEQUENCE</scope>
    <source>
        <strain evidence="1">EGII</strain>
    </source>
</reference>
<dbReference type="EMBL" id="CAJHJT010000012">
    <property type="protein sequence ID" value="CAD6999991.1"/>
    <property type="molecule type" value="Genomic_DNA"/>
</dbReference>
<organism evidence="1 2">
    <name type="scientific">Ceratitis capitata</name>
    <name type="common">Mediterranean fruit fly</name>
    <name type="synonym">Tephritis capitata</name>
    <dbReference type="NCBI Taxonomy" id="7213"/>
    <lineage>
        <taxon>Eukaryota</taxon>
        <taxon>Metazoa</taxon>
        <taxon>Ecdysozoa</taxon>
        <taxon>Arthropoda</taxon>
        <taxon>Hexapoda</taxon>
        <taxon>Insecta</taxon>
        <taxon>Pterygota</taxon>
        <taxon>Neoptera</taxon>
        <taxon>Endopterygota</taxon>
        <taxon>Diptera</taxon>
        <taxon>Brachycera</taxon>
        <taxon>Muscomorpha</taxon>
        <taxon>Tephritoidea</taxon>
        <taxon>Tephritidae</taxon>
        <taxon>Ceratitis</taxon>
        <taxon>Ceratitis</taxon>
    </lineage>
</organism>
<evidence type="ECO:0000313" key="2">
    <source>
        <dbReference type="Proteomes" id="UP000606786"/>
    </source>
</evidence>
<evidence type="ECO:0000313" key="1">
    <source>
        <dbReference type="EMBL" id="CAD6999991.1"/>
    </source>
</evidence>
<gene>
    <name evidence="1" type="ORF">CCAP1982_LOCUS8497</name>
</gene>
<dbReference type="AlphaFoldDB" id="A0A811UMM4"/>